<organism evidence="4 5">
    <name type="scientific">Phlebiopsis gigantea (strain 11061_1 CR5-6)</name>
    <name type="common">White-rot fungus</name>
    <name type="synonym">Peniophora gigantea</name>
    <dbReference type="NCBI Taxonomy" id="745531"/>
    <lineage>
        <taxon>Eukaryota</taxon>
        <taxon>Fungi</taxon>
        <taxon>Dikarya</taxon>
        <taxon>Basidiomycota</taxon>
        <taxon>Agaricomycotina</taxon>
        <taxon>Agaricomycetes</taxon>
        <taxon>Polyporales</taxon>
        <taxon>Phanerochaetaceae</taxon>
        <taxon>Phlebiopsis</taxon>
    </lineage>
</organism>
<protein>
    <recommendedName>
        <fullName evidence="3">Jacalin-type lectin domain-containing protein</fullName>
    </recommendedName>
</protein>
<comment type="similarity">
    <text evidence="1">Belongs to the fungal fucose-specific lectin family.</text>
</comment>
<keyword evidence="2" id="KW-0175">Coiled coil</keyword>
<dbReference type="EMBL" id="KN840494">
    <property type="protein sequence ID" value="KIP07607.1"/>
    <property type="molecule type" value="Genomic_DNA"/>
</dbReference>
<dbReference type="Gene3D" id="2.40.128.190">
    <property type="match status" value="1"/>
</dbReference>
<reference evidence="4 5" key="1">
    <citation type="journal article" date="2014" name="PLoS Genet.">
        <title>Analysis of the Phlebiopsis gigantea genome, transcriptome and secretome provides insight into its pioneer colonization strategies of wood.</title>
        <authorList>
            <person name="Hori C."/>
            <person name="Ishida T."/>
            <person name="Igarashi K."/>
            <person name="Samejima M."/>
            <person name="Suzuki H."/>
            <person name="Master E."/>
            <person name="Ferreira P."/>
            <person name="Ruiz-Duenas F.J."/>
            <person name="Held B."/>
            <person name="Canessa P."/>
            <person name="Larrondo L.F."/>
            <person name="Schmoll M."/>
            <person name="Druzhinina I.S."/>
            <person name="Kubicek C.P."/>
            <person name="Gaskell J.A."/>
            <person name="Kersten P."/>
            <person name="St John F."/>
            <person name="Glasner J."/>
            <person name="Sabat G."/>
            <person name="Splinter BonDurant S."/>
            <person name="Syed K."/>
            <person name="Yadav J."/>
            <person name="Mgbeahuruike A.C."/>
            <person name="Kovalchuk A."/>
            <person name="Asiegbu F.O."/>
            <person name="Lackner G."/>
            <person name="Hoffmeister D."/>
            <person name="Rencoret J."/>
            <person name="Gutierrez A."/>
            <person name="Sun H."/>
            <person name="Lindquist E."/>
            <person name="Barry K."/>
            <person name="Riley R."/>
            <person name="Grigoriev I.V."/>
            <person name="Henrissat B."/>
            <person name="Kues U."/>
            <person name="Berka R.M."/>
            <person name="Martinez A.T."/>
            <person name="Covert S.F."/>
            <person name="Blanchette R.A."/>
            <person name="Cullen D."/>
        </authorList>
    </citation>
    <scope>NUCLEOTIDE SEQUENCE [LARGE SCALE GENOMIC DNA]</scope>
    <source>
        <strain evidence="4 5">11061_1 CR5-6</strain>
    </source>
</reference>
<dbReference type="SUPFAM" id="SSF51101">
    <property type="entry name" value="Mannose-binding lectins"/>
    <property type="match status" value="1"/>
</dbReference>
<gene>
    <name evidence="4" type="ORF">PHLGIDRAFT_117994</name>
</gene>
<proteinExistence type="inferred from homology"/>
<keyword evidence="5" id="KW-1185">Reference proteome</keyword>
<evidence type="ECO:0000313" key="5">
    <source>
        <dbReference type="Proteomes" id="UP000053257"/>
    </source>
</evidence>
<name>A0A0C3S8Q3_PHLG1</name>
<dbReference type="AlphaFoldDB" id="A0A0C3S8Q3"/>
<dbReference type="Pfam" id="PF07938">
    <property type="entry name" value="Fungal_lectin"/>
    <property type="match status" value="1"/>
</dbReference>
<feature type="domain" description="Jacalin-type lectin" evidence="3">
    <location>
        <begin position="330"/>
        <end position="452"/>
    </location>
</feature>
<evidence type="ECO:0000256" key="2">
    <source>
        <dbReference type="SAM" id="Coils"/>
    </source>
</evidence>
<dbReference type="Gene3D" id="2.120.10.70">
    <property type="entry name" value="Fucose-specific lectin"/>
    <property type="match status" value="1"/>
</dbReference>
<evidence type="ECO:0000256" key="1">
    <source>
        <dbReference type="ARBA" id="ARBA00009042"/>
    </source>
</evidence>
<feature type="coiled-coil region" evidence="2">
    <location>
        <begin position="638"/>
        <end position="665"/>
    </location>
</feature>
<dbReference type="InterPro" id="IPR036404">
    <property type="entry name" value="Jacalin-like_lectin_dom_sf"/>
</dbReference>
<evidence type="ECO:0000313" key="4">
    <source>
        <dbReference type="EMBL" id="KIP07607.1"/>
    </source>
</evidence>
<dbReference type="Pfam" id="PF01419">
    <property type="entry name" value="Jacalin"/>
    <property type="match status" value="1"/>
</dbReference>
<evidence type="ECO:0000259" key="3">
    <source>
        <dbReference type="Pfam" id="PF01419"/>
    </source>
</evidence>
<dbReference type="Gene3D" id="2.100.10.30">
    <property type="entry name" value="Jacalin-like lectin domain"/>
    <property type="match status" value="1"/>
</dbReference>
<dbReference type="InterPro" id="IPR001229">
    <property type="entry name" value="Jacalin-like_lectin_dom"/>
</dbReference>
<accession>A0A0C3S8Q3</accession>
<dbReference type="Proteomes" id="UP000053257">
    <property type="component" value="Unassembled WGS sequence"/>
</dbReference>
<sequence>MPLQLRTTTLSTAVCAEGVRCYTKTVDGEVREACNDTSDAAIARAVAAKDTGALESRDGWYPGTLKFRCSPDSSLCTFAWAPWHQSIFYQSEDDVLREKRRSPASSCEWVDTGFAQDGCMPGTNLAVVHSADAERIVMLWQDKEGWLCYRKAQGWVWDEGCTRLCKAIDGTGIDLVDIRVYYQDDDHVIREYRGGFESTWKLVEGFTIKSNSPVGDITAISWKGLNDNVEARLYLQDDNDDIIEWCNSGKGWYSGQYKQPALPEADVTAFVRPLQSDTPGYLITVMWTGQDQASSSTPAMLYQQVYSAALQQSWLQPTQVTDLQNAGTAVGGWVGGHFSDNCPGVDAKAVRAITVSADDALCGLSLAHDDGTATPWRGAAGGTRHPFALAAGEDVTQVFVASSAASVEGLLFVTSRGCASPWYGRQSETPLLWEYKGHPLAGFIGTVGERINGLKPFWASRASATSLPTIDENIVLSTRVGKDIARSTAHIDALAARTAAKAARAADTPALAYRALDVTTNVGRCQGEAAAIGGLLRDLATAANKLVPEGEQISRAVAQEVDGARLRADTLSAIKASAEGLKAMAEAKTRELTWTRTCARRAQAQEQRDTKAGYKWVRDVVTLGIGNRYDMFNLNKNIASINETIAATQAALEAARARLDAIAADLRRIDGLAATTSGQQGTLGGVLGAMDGLLAQNKDVAEAATGLSCLLNQMHASSEGLDDPSTADAFARGVLKIGRLAGASVWLTSLMGERGAALRDAVKRNIAGTVEEAPSC</sequence>
<dbReference type="STRING" id="745531.A0A0C3S8Q3"/>
<dbReference type="OrthoDB" id="2802265at2759"/>
<dbReference type="HOGENOM" id="CLU_017450_0_0_1"/>
<dbReference type="SUPFAM" id="SSF89372">
    <property type="entry name" value="Fucose-specific lectin"/>
    <property type="match status" value="1"/>
</dbReference>
<dbReference type="InterPro" id="IPR012475">
    <property type="entry name" value="Fungal_lectin"/>
</dbReference>